<proteinExistence type="inferred from homology"/>
<evidence type="ECO:0000256" key="4">
    <source>
        <dbReference type="ARBA" id="ARBA00007154"/>
    </source>
</evidence>
<dbReference type="RefSeq" id="WP_148897183.1">
    <property type="nucleotide sequence ID" value="NZ_VNIB01000020.1"/>
</dbReference>
<comment type="similarity">
    <text evidence="4 8">Belongs to the 3-oxoacid CoA-transferase family.</text>
</comment>
<evidence type="ECO:0000256" key="9">
    <source>
        <dbReference type="PIRSR" id="PIRSR000858-1"/>
    </source>
</evidence>
<dbReference type="UniPathway" id="UPA00929">
    <property type="reaction ID" value="UER00894"/>
</dbReference>
<dbReference type="Gene3D" id="3.40.1080.10">
    <property type="entry name" value="Glutaconate Coenzyme A-transferase"/>
    <property type="match status" value="2"/>
</dbReference>
<dbReference type="PANTHER" id="PTHR13707">
    <property type="entry name" value="KETOACID-COENZYME A TRANSFERASE"/>
    <property type="match status" value="1"/>
</dbReference>
<dbReference type="InterPro" id="IPR012792">
    <property type="entry name" value="3-oxoacid_CoA-transf_A"/>
</dbReference>
<dbReference type="GO" id="GO:0008260">
    <property type="term" value="F:succinyl-CoA:3-oxo-acid CoA-transferase activity"/>
    <property type="evidence" value="ECO:0007669"/>
    <property type="project" value="UniProtKB-EC"/>
</dbReference>
<dbReference type="NCBIfam" id="TIGR02428">
    <property type="entry name" value="pcaJ_scoB_fam"/>
    <property type="match status" value="1"/>
</dbReference>
<dbReference type="InterPro" id="IPR004164">
    <property type="entry name" value="CoA_transf_AS"/>
</dbReference>
<dbReference type="SMART" id="SM00882">
    <property type="entry name" value="CoA_trans"/>
    <property type="match status" value="2"/>
</dbReference>
<dbReference type="InterPro" id="IPR004165">
    <property type="entry name" value="CoA_trans_fam_I"/>
</dbReference>
<dbReference type="AlphaFoldDB" id="A0A5D3WIX1"/>
<evidence type="ECO:0000256" key="6">
    <source>
        <dbReference type="ARBA" id="ARBA00022679"/>
    </source>
</evidence>
<dbReference type="FunFam" id="3.40.1080.10:FF:000001">
    <property type="entry name" value="Succinyl-coa:3-ketoacid-coenzyme a transferase subunit b"/>
    <property type="match status" value="1"/>
</dbReference>
<accession>A0A5D3WIX1</accession>
<evidence type="ECO:0000313" key="10">
    <source>
        <dbReference type="EMBL" id="TYO95242.1"/>
    </source>
</evidence>
<dbReference type="InterPro" id="IPR037171">
    <property type="entry name" value="NagB/RpiA_transferase-like"/>
</dbReference>
<dbReference type="PROSITE" id="PS01273">
    <property type="entry name" value="COA_TRANSF_1"/>
    <property type="match status" value="1"/>
</dbReference>
<comment type="similarity">
    <text evidence="3">Belongs to the 3-oxoacid CoA-transferase subunit B family.</text>
</comment>
<dbReference type="PIRSF" id="PIRSF000858">
    <property type="entry name" value="SCOT-t"/>
    <property type="match status" value="1"/>
</dbReference>
<comment type="pathway">
    <text evidence="1">Ketone metabolism; succinyl-CoA degradation; acetoacetyl-CoA from succinyl-CoA: step 1/1.</text>
</comment>
<evidence type="ECO:0000313" key="11">
    <source>
        <dbReference type="Proteomes" id="UP000324159"/>
    </source>
</evidence>
<name>A0A5D3WIX1_9BACT</name>
<dbReference type="EC" id="2.8.3.5" evidence="5"/>
<dbReference type="OrthoDB" id="9777193at2"/>
<evidence type="ECO:0000256" key="1">
    <source>
        <dbReference type="ARBA" id="ARBA00004753"/>
    </source>
</evidence>
<dbReference type="InterPro" id="IPR014388">
    <property type="entry name" value="3-oxoacid_CoA-transferase"/>
</dbReference>
<dbReference type="InterPro" id="IPR012791">
    <property type="entry name" value="3-oxoacid_CoA-transf_B"/>
</dbReference>
<comment type="similarity">
    <text evidence="2">Belongs to the 3-oxoacid CoA-transferase subunit A family.</text>
</comment>
<evidence type="ECO:0000256" key="5">
    <source>
        <dbReference type="ARBA" id="ARBA00012490"/>
    </source>
</evidence>
<dbReference type="EMBL" id="VNIB01000020">
    <property type="protein sequence ID" value="TYO95242.1"/>
    <property type="molecule type" value="Genomic_DNA"/>
</dbReference>
<evidence type="ECO:0000256" key="2">
    <source>
        <dbReference type="ARBA" id="ARBA00005612"/>
    </source>
</evidence>
<evidence type="ECO:0000256" key="3">
    <source>
        <dbReference type="ARBA" id="ARBA00007047"/>
    </source>
</evidence>
<feature type="active site" description="5-glutamyl coenzyme A thioester intermediate" evidence="9">
    <location>
        <position position="284"/>
    </location>
</feature>
<gene>
    <name evidence="10" type="ORF">EDC39_1206</name>
</gene>
<keyword evidence="7" id="KW-0809">Transit peptide</keyword>
<dbReference type="InterPro" id="IPR004163">
    <property type="entry name" value="CoA_transf_BS"/>
</dbReference>
<comment type="caution">
    <text evidence="10">The sequence shown here is derived from an EMBL/GenBank/DDBJ whole genome shotgun (WGS) entry which is preliminary data.</text>
</comment>
<keyword evidence="11" id="KW-1185">Reference proteome</keyword>
<evidence type="ECO:0000256" key="8">
    <source>
        <dbReference type="PIRNR" id="PIRNR000858"/>
    </source>
</evidence>
<reference evidence="10 11" key="1">
    <citation type="submission" date="2019-07" db="EMBL/GenBank/DDBJ databases">
        <title>Genomic Encyclopedia of Type Strains, Phase IV (KMG-IV): sequencing the most valuable type-strain genomes for metagenomic binning, comparative biology and taxonomic classification.</title>
        <authorList>
            <person name="Goeker M."/>
        </authorList>
    </citation>
    <scope>NUCLEOTIDE SEQUENCE [LARGE SCALE GENOMIC DNA]</scope>
    <source>
        <strain evidence="10 11">SS015</strain>
    </source>
</reference>
<dbReference type="PROSITE" id="PS01274">
    <property type="entry name" value="COA_TRANSF_2"/>
    <property type="match status" value="1"/>
</dbReference>
<dbReference type="NCBIfam" id="TIGR02429">
    <property type="entry name" value="pcaI_scoA_fam"/>
    <property type="match status" value="1"/>
</dbReference>
<protein>
    <recommendedName>
        <fullName evidence="5">3-oxoacid CoA-transferase</fullName>
        <ecNumber evidence="5">2.8.3.5</ecNumber>
    </recommendedName>
</protein>
<evidence type="ECO:0000256" key="7">
    <source>
        <dbReference type="ARBA" id="ARBA00022946"/>
    </source>
</evidence>
<dbReference type="GO" id="GO:0046952">
    <property type="term" value="P:ketone body catabolic process"/>
    <property type="evidence" value="ECO:0007669"/>
    <property type="project" value="InterPro"/>
</dbReference>
<dbReference type="PANTHER" id="PTHR13707:SF60">
    <property type="entry name" value="ACETATE COA-TRANSFERASE SUBUNIT ALPHA"/>
    <property type="match status" value="1"/>
</dbReference>
<organism evidence="10 11">
    <name type="scientific">Geothermobacter ehrlichii</name>
    <dbReference type="NCBI Taxonomy" id="213224"/>
    <lineage>
        <taxon>Bacteria</taxon>
        <taxon>Pseudomonadati</taxon>
        <taxon>Thermodesulfobacteriota</taxon>
        <taxon>Desulfuromonadia</taxon>
        <taxon>Desulfuromonadales</taxon>
        <taxon>Geothermobacteraceae</taxon>
        <taxon>Geothermobacter</taxon>
    </lineage>
</organism>
<sequence length="451" mass="48704">MNKVFNNASEALKGLLRDGMTIAVGGFGLCGIPENLIQALRDSGVRDLTAVSNNAGVDDFGLGLLLQTKQIKKMISSYVGENAFFEQQFLRGELEVELTPQGTLAERLRAGGSGIPGFYTRTGYGTVLTEGKEIKVFGGKAYVLEEGIRTDLALVKAWKADRAGNLIYRKTARNFNPLCAMAAQITVAEVEEIVEIGELNPDEIHTPGIYVDRVIEGKHYEKRIEQRTIRGAETVRGFSPVREWMAKRIVKELKDGYYVNLGIGMPTLVANYVPENMNIFLHSENGLLGVGPFPTEDEVDADLINAGKQTVTELPGAAYVDSSDSFGMVRGGHLDVSVLGGMQVSCTGDLANWMIPGKKVKGPGGAMDLVSGVKKLIVMMEHCAKDGSPKIMTECTLPITGKGVVDMIVTDLGVFKVDEVEGLELVELAPGATLDMVKEKTPCPFRVAEGV</sequence>
<dbReference type="Proteomes" id="UP000324159">
    <property type="component" value="Unassembled WGS sequence"/>
</dbReference>
<dbReference type="Pfam" id="PF01144">
    <property type="entry name" value="CoA_trans"/>
    <property type="match status" value="2"/>
</dbReference>
<keyword evidence="6 8" id="KW-0808">Transferase</keyword>
<dbReference type="SUPFAM" id="SSF100950">
    <property type="entry name" value="NagB/RpiA/CoA transferase-like"/>
    <property type="match status" value="2"/>
</dbReference>